<reference evidence="1 2" key="1">
    <citation type="submission" date="2013-08" db="EMBL/GenBank/DDBJ databases">
        <title>The genome sequence of Skermanella stibiiresistens.</title>
        <authorList>
            <person name="Zhu W."/>
            <person name="Wang G."/>
        </authorList>
    </citation>
    <scope>NUCLEOTIDE SEQUENCE [LARGE SCALE GENOMIC DNA]</scope>
    <source>
        <strain evidence="1 2">SB22</strain>
    </source>
</reference>
<evidence type="ECO:0000313" key="2">
    <source>
        <dbReference type="Proteomes" id="UP000019486"/>
    </source>
</evidence>
<organism evidence="1 2">
    <name type="scientific">Skermanella stibiiresistens SB22</name>
    <dbReference type="NCBI Taxonomy" id="1385369"/>
    <lineage>
        <taxon>Bacteria</taxon>
        <taxon>Pseudomonadati</taxon>
        <taxon>Pseudomonadota</taxon>
        <taxon>Alphaproteobacteria</taxon>
        <taxon>Rhodospirillales</taxon>
        <taxon>Azospirillaceae</taxon>
        <taxon>Skermanella</taxon>
    </lineage>
</organism>
<sequence>MQSRLFSSLLLIEFRLLSGHGIEAGGDGGAMTVLSNPNRLIAPPSHLAIIQFPHGPC</sequence>
<name>W9GWA4_9PROT</name>
<evidence type="ECO:0000313" key="1">
    <source>
        <dbReference type="EMBL" id="EWY36931.1"/>
    </source>
</evidence>
<comment type="caution">
    <text evidence="1">The sequence shown here is derived from an EMBL/GenBank/DDBJ whole genome shotgun (WGS) entry which is preliminary data.</text>
</comment>
<dbReference type="AlphaFoldDB" id="W9GWA4"/>
<dbReference type="EMBL" id="AVFL01000033">
    <property type="protein sequence ID" value="EWY36931.1"/>
    <property type="molecule type" value="Genomic_DNA"/>
</dbReference>
<keyword evidence="2" id="KW-1185">Reference proteome</keyword>
<dbReference type="Proteomes" id="UP000019486">
    <property type="component" value="Unassembled WGS sequence"/>
</dbReference>
<proteinExistence type="predicted"/>
<gene>
    <name evidence="1" type="ORF">N825_22735</name>
</gene>
<accession>W9GWA4</accession>
<protein>
    <submittedName>
        <fullName evidence="1">Uncharacterized protein</fullName>
    </submittedName>
</protein>